<evidence type="ECO:0000313" key="3">
    <source>
        <dbReference type="Proteomes" id="UP000185062"/>
    </source>
</evidence>
<keyword evidence="3" id="KW-1185">Reference proteome</keyword>
<feature type="chain" id="PRO_5009936047" evidence="1">
    <location>
        <begin position="31"/>
        <end position="277"/>
    </location>
</feature>
<name>A0A1N6FXJ5_9PROT</name>
<feature type="signal peptide" evidence="1">
    <location>
        <begin position="1"/>
        <end position="30"/>
    </location>
</feature>
<dbReference type="Proteomes" id="UP000185062">
    <property type="component" value="Unassembled WGS sequence"/>
</dbReference>
<dbReference type="eggNOG" id="ENOG503395P">
    <property type="taxonomic scope" value="Bacteria"/>
</dbReference>
<evidence type="ECO:0000313" key="2">
    <source>
        <dbReference type="EMBL" id="SIN99911.1"/>
    </source>
</evidence>
<gene>
    <name evidence="2" type="ORF">SAMN02743940_0448</name>
</gene>
<dbReference type="EMBL" id="FSRO01000001">
    <property type="protein sequence ID" value="SIN99911.1"/>
    <property type="molecule type" value="Genomic_DNA"/>
</dbReference>
<accession>A0A1N6FXJ5</accession>
<organism evidence="2 3">
    <name type="scientific">Nitrosomonas cryotolerans ATCC 49181</name>
    <dbReference type="NCBI Taxonomy" id="1131553"/>
    <lineage>
        <taxon>Bacteria</taxon>
        <taxon>Pseudomonadati</taxon>
        <taxon>Pseudomonadota</taxon>
        <taxon>Betaproteobacteria</taxon>
        <taxon>Nitrosomonadales</taxon>
        <taxon>Nitrosomonadaceae</taxon>
        <taxon>Nitrosomonas</taxon>
    </lineage>
</organism>
<dbReference type="AlphaFoldDB" id="A0A1N6FXJ5"/>
<proteinExistence type="predicted"/>
<sequence length="277" mass="29057">MISYRRFKSQISITLLVTALSWLVCNLAVAAPPTNDTFTNSTSVTVGFNEVLDTTEATTDSDDAQLNMSCGAPASDASVWYSFNATSDTNVVVDVSQSNYSAGVLVSEGSQDNLQTIACGPGAVPFFATAGTTYYVLAIDDQLDGGGNGGLLSISFNEVAPTTLDDFTVNPVGIVNTRTGVATISGTYTCNNGDFLGLFADASQDVGRIATIRGDFFFFDSGTCNGTSHPWSGNVVPQNGKFAGGKAMTMTFAFTCGPFQCADGYIEQKIQLRGGKK</sequence>
<reference evidence="2 3" key="1">
    <citation type="submission" date="2016-12" db="EMBL/GenBank/DDBJ databases">
        <authorList>
            <person name="Song W.-J."/>
            <person name="Kurnit D.M."/>
        </authorList>
    </citation>
    <scope>NUCLEOTIDE SEQUENCE [LARGE SCALE GENOMIC DNA]</scope>
    <source>
        <strain evidence="2 3">ATCC 49181</strain>
    </source>
</reference>
<keyword evidence="1" id="KW-0732">Signal</keyword>
<dbReference type="STRING" id="44575.SAMN05216419_103310"/>
<protein>
    <submittedName>
        <fullName evidence="2">Uncharacterized protein</fullName>
    </submittedName>
</protein>
<dbReference type="RefSeq" id="WP_028461987.1">
    <property type="nucleotide sequence ID" value="NZ_FSRO01000001.1"/>
</dbReference>
<evidence type="ECO:0000256" key="1">
    <source>
        <dbReference type="SAM" id="SignalP"/>
    </source>
</evidence>